<organism evidence="12">
    <name type="scientific">Shewanella frigidimarina</name>
    <dbReference type="NCBI Taxonomy" id="56812"/>
    <lineage>
        <taxon>Bacteria</taxon>
        <taxon>Pseudomonadati</taxon>
        <taxon>Pseudomonadota</taxon>
        <taxon>Gammaproteobacteria</taxon>
        <taxon>Alteromonadales</taxon>
        <taxon>Shewanellaceae</taxon>
        <taxon>Shewanella</taxon>
    </lineage>
</organism>
<dbReference type="Gene3D" id="3.30.420.40">
    <property type="match status" value="1"/>
</dbReference>
<dbReference type="PANTHER" id="PTHR42959">
    <property type="entry name" value="CARBAMOYLTRANSFERASE"/>
    <property type="match status" value="1"/>
</dbReference>
<dbReference type="Gene3D" id="3.30.420.360">
    <property type="match status" value="1"/>
</dbReference>
<evidence type="ECO:0000256" key="4">
    <source>
        <dbReference type="ARBA" id="ARBA00022723"/>
    </source>
</evidence>
<evidence type="ECO:0000256" key="8">
    <source>
        <dbReference type="PIRNR" id="PIRNR006256"/>
    </source>
</evidence>
<dbReference type="InterPro" id="IPR001792">
    <property type="entry name" value="Acylphosphatase-like_dom"/>
</dbReference>
<comment type="catalytic activity">
    <reaction evidence="7 8">
        <text>C-terminal L-cysteinyl-[HypE protein] + carbamoyl phosphate + ATP + H2O = C-terminal S-carboxamide-L-cysteinyl-[HypE protein] + AMP + phosphate + diphosphate + H(+)</text>
        <dbReference type="Rhea" id="RHEA:55636"/>
        <dbReference type="Rhea" id="RHEA-COMP:14247"/>
        <dbReference type="Rhea" id="RHEA-COMP:14392"/>
        <dbReference type="ChEBI" id="CHEBI:15377"/>
        <dbReference type="ChEBI" id="CHEBI:15378"/>
        <dbReference type="ChEBI" id="CHEBI:30616"/>
        <dbReference type="ChEBI" id="CHEBI:33019"/>
        <dbReference type="ChEBI" id="CHEBI:43474"/>
        <dbReference type="ChEBI" id="CHEBI:58228"/>
        <dbReference type="ChEBI" id="CHEBI:76913"/>
        <dbReference type="ChEBI" id="CHEBI:139126"/>
        <dbReference type="ChEBI" id="CHEBI:456215"/>
    </reaction>
</comment>
<dbReference type="PIRSF" id="PIRSF006256">
    <property type="entry name" value="CMPcnvr_hdrg_mat"/>
    <property type="match status" value="1"/>
</dbReference>
<dbReference type="SUPFAM" id="SSF55821">
    <property type="entry name" value="YrdC/RibB"/>
    <property type="match status" value="1"/>
</dbReference>
<dbReference type="Pfam" id="PF22521">
    <property type="entry name" value="HypF_C_2"/>
    <property type="match status" value="1"/>
</dbReference>
<dbReference type="GO" id="GO:0016874">
    <property type="term" value="F:ligase activity"/>
    <property type="evidence" value="ECO:0007669"/>
    <property type="project" value="UniProtKB-UniRule"/>
</dbReference>
<dbReference type="InterPro" id="IPR011125">
    <property type="entry name" value="Znf_HypF"/>
</dbReference>
<dbReference type="InterPro" id="IPR017968">
    <property type="entry name" value="Acylphosphatase_CS"/>
</dbReference>
<dbReference type="InterPro" id="IPR017945">
    <property type="entry name" value="DHBP_synth_RibB-like_a/b_dom"/>
</dbReference>
<dbReference type="EC" id="6.2.-.-" evidence="8"/>
<dbReference type="InterPro" id="IPR004421">
    <property type="entry name" value="Carbamoyltransferase_HypF"/>
</dbReference>
<dbReference type="Gene3D" id="3.30.110.120">
    <property type="match status" value="1"/>
</dbReference>
<keyword evidence="9" id="KW-0378">Hydrolase</keyword>
<dbReference type="PANTHER" id="PTHR42959:SF1">
    <property type="entry name" value="CARBAMOYLTRANSFERASE HYPF"/>
    <property type="match status" value="1"/>
</dbReference>
<keyword evidence="6" id="KW-0862">Zinc</keyword>
<dbReference type="SUPFAM" id="SSF54975">
    <property type="entry name" value="Acylphosphatase/BLUF domain-like"/>
    <property type="match status" value="1"/>
</dbReference>
<comment type="pathway">
    <text evidence="1 8">Protein modification; [NiFe] hydrogenase maturation.</text>
</comment>
<feature type="active site" evidence="9">
    <location>
        <position position="21"/>
    </location>
</feature>
<dbReference type="RefSeq" id="WP_059743615.1">
    <property type="nucleotide sequence ID" value="NZ_LRDC01000001.1"/>
</dbReference>
<dbReference type="UniPathway" id="UPA00335"/>
<evidence type="ECO:0000256" key="3">
    <source>
        <dbReference type="ARBA" id="ARBA00022598"/>
    </source>
</evidence>
<evidence type="ECO:0000256" key="5">
    <source>
        <dbReference type="ARBA" id="ARBA00022771"/>
    </source>
</evidence>
<comment type="similarity">
    <text evidence="2 8">Belongs to the carbamoyltransferase HypF family.</text>
</comment>
<dbReference type="Pfam" id="PF00708">
    <property type="entry name" value="Acylphosphatase"/>
    <property type="match status" value="1"/>
</dbReference>
<feature type="domain" description="YrdC-like" evidence="11">
    <location>
        <begin position="210"/>
        <end position="412"/>
    </location>
</feature>
<sequence length="803" mass="88889">MKPLQQVTIIVKGIVQGVGFRPFVFRLAHQLTLLGSVLNNHLGVTIVLQGNSELIEQFIDKLAKSPPPLARIDAIEVTHQAQLSLFDQFSIIDSHAATDEHANVAISADMSICRDCLNDINDPQNRHYQYPFTNCTNCGPRYTIIHALPYDRCNTAMADFEMCDDCHAAYINPMNRRYHAQPVSCPHCGPQLTFSVINARAECLYDSSMLMALEQAVEMINRGGIVAIKGLGGFHLVCDATNNDAVAALRQRKQRLAKPLAIMVTNLAQAKLCVSGTETEWQVLTSPEKPITLMTKRVASVDGKDNGRDNCGNIHPIALSPLLAPGIDRLGVFLPYTPLHHLLMQRLHKPIVATSANRSGEPIIGNQAEIEQHLSHVVDGILGHNRPIINACDDSVVQVIDGQLQVIRLARGYAPLTINLHSPMLSNSKNCVLAVGAQQKNTVAFGFADNLIVSPHIGDLFTLETEQYFSRSLATFKRLYDFSPSHIVHDNHPQYAPTQWAVNYQSEHRLLPSHCIGIQHHFAHILSVMAMHQRTEQVLGFSFDGTGLGDDGTLWGSEVMLADVHGFTTVAHFSSFKLIGGEQAIKHPVRILLALLFEQMSLEQVLSLPIAAIADLGSKTVTNLYQLWRNNSHCIECRSVGRLFDALAVALGFIGSSQYESQAGMMIETAANAYYTESNIEPLSVTLNTLYDQESLPIQWHSSDFITQLVNCAVEYSHNPLIKQQICWHFINMISQQLDRVGQQYPQLPQVFCGGVFQNKTLLSQCIDDCKRGQRQILPSGHIPINDGGIALGQLWYGIHHMA</sequence>
<dbReference type="GO" id="GO:0051604">
    <property type="term" value="P:protein maturation"/>
    <property type="evidence" value="ECO:0007669"/>
    <property type="project" value="TreeGrafter"/>
</dbReference>
<dbReference type="InterPro" id="IPR041440">
    <property type="entry name" value="HypF_C"/>
</dbReference>
<comment type="caution">
    <text evidence="12">The sequence shown here is derived from an EMBL/GenBank/DDBJ whole genome shotgun (WGS) entry which is preliminary data.</text>
</comment>
<dbReference type="GO" id="GO:0003725">
    <property type="term" value="F:double-stranded RNA binding"/>
    <property type="evidence" value="ECO:0007669"/>
    <property type="project" value="InterPro"/>
</dbReference>
<comment type="function">
    <text evidence="8">Involved in the maturation of [NiFe] hydrogenases. Along with HypE, it catalyzes the synthesis of the CN ligands of the active site iron of [NiFe]-hydrogenases. HypF functions as a carbamoyl transferase using carbamoylphosphate as a substrate and transferring the carboxamido moiety in an ATP-dependent reaction to the thiolate of the C-terminal cysteine of HypE yielding a protein-S-carboxamide.</text>
</comment>
<dbReference type="InterPro" id="IPR055128">
    <property type="entry name" value="HypF_C_2"/>
</dbReference>
<dbReference type="AlphaFoldDB" id="A0A106C2P7"/>
<dbReference type="Gene3D" id="3.90.870.50">
    <property type="match status" value="1"/>
</dbReference>
<dbReference type="PROSITE" id="PS51163">
    <property type="entry name" value="YRDC"/>
    <property type="match status" value="1"/>
</dbReference>
<evidence type="ECO:0000313" key="12">
    <source>
        <dbReference type="EMBL" id="KVX03135.1"/>
    </source>
</evidence>
<evidence type="ECO:0000313" key="13">
    <source>
        <dbReference type="Proteomes" id="UP000055702"/>
    </source>
</evidence>
<evidence type="ECO:0000259" key="10">
    <source>
        <dbReference type="PROSITE" id="PS51160"/>
    </source>
</evidence>
<dbReference type="GO" id="GO:0003998">
    <property type="term" value="F:acylphosphatase activity"/>
    <property type="evidence" value="ECO:0007669"/>
    <property type="project" value="UniProtKB-EC"/>
</dbReference>
<protein>
    <recommendedName>
        <fullName evidence="8">Carbamoyltransferase HypF</fullName>
        <ecNumber evidence="8">6.2.-.-</ecNumber>
    </recommendedName>
</protein>
<dbReference type="GO" id="GO:0008270">
    <property type="term" value="F:zinc ion binding"/>
    <property type="evidence" value="ECO:0007669"/>
    <property type="project" value="UniProtKB-KW"/>
</dbReference>
<evidence type="ECO:0000259" key="11">
    <source>
        <dbReference type="PROSITE" id="PS51163"/>
    </source>
</evidence>
<accession>A0A106C2P7</accession>
<keyword evidence="5" id="KW-0863">Zinc-finger</keyword>
<dbReference type="InterPro" id="IPR006070">
    <property type="entry name" value="Sua5-like_dom"/>
</dbReference>
<gene>
    <name evidence="12" type="ORF">AWJ07_00720</name>
</gene>
<comment type="catalytic activity">
    <reaction evidence="9">
        <text>an acyl phosphate + H2O = a carboxylate + phosphate + H(+)</text>
        <dbReference type="Rhea" id="RHEA:14965"/>
        <dbReference type="ChEBI" id="CHEBI:15377"/>
        <dbReference type="ChEBI" id="CHEBI:15378"/>
        <dbReference type="ChEBI" id="CHEBI:29067"/>
        <dbReference type="ChEBI" id="CHEBI:43474"/>
        <dbReference type="ChEBI" id="CHEBI:59918"/>
        <dbReference type="EC" id="3.6.1.7"/>
    </reaction>
</comment>
<keyword evidence="4" id="KW-0479">Metal-binding</keyword>
<dbReference type="NCBIfam" id="TIGR00143">
    <property type="entry name" value="hypF"/>
    <property type="match status" value="1"/>
</dbReference>
<evidence type="ECO:0000256" key="9">
    <source>
        <dbReference type="PROSITE-ProRule" id="PRU00520"/>
    </source>
</evidence>
<feature type="domain" description="Acylphosphatase-like" evidence="10">
    <location>
        <begin position="6"/>
        <end position="93"/>
    </location>
</feature>
<dbReference type="PROSITE" id="PS00150">
    <property type="entry name" value="ACYLPHOSPHATASE_1"/>
    <property type="match status" value="1"/>
</dbReference>
<dbReference type="InterPro" id="IPR036046">
    <property type="entry name" value="Acylphosphatase-like_dom_sf"/>
</dbReference>
<dbReference type="Proteomes" id="UP000055702">
    <property type="component" value="Unassembled WGS sequence"/>
</dbReference>
<feature type="active site" evidence="9">
    <location>
        <position position="39"/>
    </location>
</feature>
<evidence type="ECO:0000256" key="1">
    <source>
        <dbReference type="ARBA" id="ARBA00004711"/>
    </source>
</evidence>
<name>A0A106C2P7_SHEFR</name>
<dbReference type="Pfam" id="PF01300">
    <property type="entry name" value="Sua5_yciO_yrdC"/>
    <property type="match status" value="1"/>
</dbReference>
<evidence type="ECO:0000256" key="7">
    <source>
        <dbReference type="ARBA" id="ARBA00048220"/>
    </source>
</evidence>
<dbReference type="Pfam" id="PF07503">
    <property type="entry name" value="zf-HYPF"/>
    <property type="match status" value="2"/>
</dbReference>
<dbReference type="EMBL" id="LRDC01000001">
    <property type="protein sequence ID" value="KVX03135.1"/>
    <property type="molecule type" value="Genomic_DNA"/>
</dbReference>
<reference evidence="12 13" key="1">
    <citation type="submission" date="2016-01" db="EMBL/GenBank/DDBJ databases">
        <title>Draft genome of the antarctic isolate Shewanella frigidimarina Ag06-30.</title>
        <authorList>
            <person name="Parmeciano Di Noto G."/>
            <person name="Vazquez S."/>
            <person name="Mac Cormack W."/>
            <person name="Iriarte A."/>
            <person name="Quiroga C."/>
        </authorList>
    </citation>
    <scope>NUCLEOTIDE SEQUENCE [LARGE SCALE GENOMIC DNA]</scope>
    <source>
        <strain evidence="12 13">Ag06-30</strain>
    </source>
</reference>
<dbReference type="GO" id="GO:0016743">
    <property type="term" value="F:carboxyl- or carbamoyltransferase activity"/>
    <property type="evidence" value="ECO:0007669"/>
    <property type="project" value="UniProtKB-UniRule"/>
</dbReference>
<keyword evidence="3" id="KW-0436">Ligase</keyword>
<evidence type="ECO:0000256" key="6">
    <source>
        <dbReference type="ARBA" id="ARBA00022833"/>
    </source>
</evidence>
<proteinExistence type="inferred from homology"/>
<dbReference type="InterPro" id="IPR051060">
    <property type="entry name" value="Carbamoyltrans_HypF-like"/>
</dbReference>
<dbReference type="PROSITE" id="PS51160">
    <property type="entry name" value="ACYLPHOSPHATASE_3"/>
    <property type="match status" value="1"/>
</dbReference>
<dbReference type="Pfam" id="PF17788">
    <property type="entry name" value="HypF_C"/>
    <property type="match status" value="1"/>
</dbReference>
<evidence type="ECO:0000256" key="2">
    <source>
        <dbReference type="ARBA" id="ARBA00008097"/>
    </source>
</evidence>